<evidence type="ECO:0000313" key="4">
    <source>
        <dbReference type="EMBL" id="MFC3885426.1"/>
    </source>
</evidence>
<dbReference type="Proteomes" id="UP001595752">
    <property type="component" value="Unassembled WGS sequence"/>
</dbReference>
<dbReference type="Pfam" id="PF17479">
    <property type="entry name" value="DUF3048_C"/>
    <property type="match status" value="1"/>
</dbReference>
<dbReference type="RefSeq" id="WP_377917806.1">
    <property type="nucleotide sequence ID" value="NZ_JBHRZT010000070.1"/>
</dbReference>
<evidence type="ECO:0000259" key="3">
    <source>
        <dbReference type="Pfam" id="PF17479"/>
    </source>
</evidence>
<dbReference type="PROSITE" id="PS51257">
    <property type="entry name" value="PROKAR_LIPOPROTEIN"/>
    <property type="match status" value="1"/>
</dbReference>
<gene>
    <name evidence="4" type="ORF">ACFOU2_18840</name>
</gene>
<proteinExistence type="predicted"/>
<dbReference type="InterPro" id="IPR035328">
    <property type="entry name" value="DUF3048_C"/>
</dbReference>
<keyword evidence="1" id="KW-0732">Signal</keyword>
<evidence type="ECO:0000313" key="5">
    <source>
        <dbReference type="Proteomes" id="UP001595752"/>
    </source>
</evidence>
<dbReference type="Gene3D" id="3.50.90.10">
    <property type="entry name" value="YerB-like"/>
    <property type="match status" value="1"/>
</dbReference>
<comment type="caution">
    <text evidence="4">The sequence shown here is derived from an EMBL/GenBank/DDBJ whole genome shotgun (WGS) entry which is preliminary data.</text>
</comment>
<evidence type="ECO:0000259" key="2">
    <source>
        <dbReference type="Pfam" id="PF11258"/>
    </source>
</evidence>
<accession>A0ABV8B8B1</accession>
<feature type="domain" description="DUF3048" evidence="2">
    <location>
        <begin position="48"/>
        <end position="188"/>
    </location>
</feature>
<protein>
    <submittedName>
        <fullName evidence="4">DUF3048 domain-containing protein</fullName>
    </submittedName>
</protein>
<dbReference type="Pfam" id="PF11258">
    <property type="entry name" value="DUF3048"/>
    <property type="match status" value="1"/>
</dbReference>
<sequence>MKKYFICLSLLALLAGCQPTEKPKIKEKTNTSEVSVSQEATASYISPLTGVEVDQELMNRPVAVMINNHPKARPQAGLPQADIVYEALAEGDITRFLAIFHSEKPAFIGPVRSARDYYIDLSNGYHALYICHGWSPEAKQMLESGDVDHLNGLFFDGILFERVSFRKAPHDSYISYDNILKGAGLKGYEMEEEVEPLLFQEKPFESEGKKAQKITISYSRGSMSEVEYVYNKKDGRYDRFTSNEKLIDYNTKQPVQMDNILIVEMDHEIVDQQGRRDIDLTSGGKGYLIQKGKALPVQWKNENGRIVPYREGNPIHFIKGKTWINIVPLSPGLEHIVSIQSNEKGV</sequence>
<feature type="domain" description="DUF3048" evidence="3">
    <location>
        <begin position="215"/>
        <end position="324"/>
    </location>
</feature>
<dbReference type="SUPFAM" id="SSF159774">
    <property type="entry name" value="YerB-like"/>
    <property type="match status" value="1"/>
</dbReference>
<dbReference type="Pfam" id="PF08139">
    <property type="entry name" value="LPAM_1"/>
    <property type="match status" value="1"/>
</dbReference>
<organism evidence="4 5">
    <name type="scientific">Bacillus songklensis</name>
    <dbReference type="NCBI Taxonomy" id="1069116"/>
    <lineage>
        <taxon>Bacteria</taxon>
        <taxon>Bacillati</taxon>
        <taxon>Bacillota</taxon>
        <taxon>Bacilli</taxon>
        <taxon>Bacillales</taxon>
        <taxon>Bacillaceae</taxon>
        <taxon>Bacillus</taxon>
    </lineage>
</organism>
<evidence type="ECO:0000256" key="1">
    <source>
        <dbReference type="ARBA" id="ARBA00022729"/>
    </source>
</evidence>
<dbReference type="EMBL" id="JBHRZT010000070">
    <property type="protein sequence ID" value="MFC3885426.1"/>
    <property type="molecule type" value="Genomic_DNA"/>
</dbReference>
<reference evidence="5" key="1">
    <citation type="journal article" date="2019" name="Int. J. Syst. Evol. Microbiol.">
        <title>The Global Catalogue of Microorganisms (GCM) 10K type strain sequencing project: providing services to taxonomists for standard genome sequencing and annotation.</title>
        <authorList>
            <consortium name="The Broad Institute Genomics Platform"/>
            <consortium name="The Broad Institute Genome Sequencing Center for Infectious Disease"/>
            <person name="Wu L."/>
            <person name="Ma J."/>
        </authorList>
    </citation>
    <scope>NUCLEOTIDE SEQUENCE [LARGE SCALE GENOMIC DNA]</scope>
    <source>
        <strain evidence="5">CCUG 61889</strain>
    </source>
</reference>
<dbReference type="InterPro" id="IPR021416">
    <property type="entry name" value="DUF3048_N"/>
</dbReference>
<keyword evidence="5" id="KW-1185">Reference proteome</keyword>
<dbReference type="InterPro" id="IPR012640">
    <property type="entry name" value="Membr_lipoprot_lipid_attach_CS"/>
</dbReference>
<name>A0ABV8B8B1_9BACI</name>
<dbReference type="InterPro" id="IPR023158">
    <property type="entry name" value="YerB-like_sf"/>
</dbReference>